<feature type="binding site" evidence="2">
    <location>
        <position position="59"/>
    </location>
    <ligand>
        <name>substrate</name>
    </ligand>
</feature>
<evidence type="ECO:0000313" key="4">
    <source>
        <dbReference type="Proteomes" id="UP000277671"/>
    </source>
</evidence>
<dbReference type="InterPro" id="IPR051695">
    <property type="entry name" value="Phosphoglycerate_Mutase"/>
</dbReference>
<dbReference type="Proteomes" id="UP000277671">
    <property type="component" value="Unassembled WGS sequence"/>
</dbReference>
<dbReference type="GO" id="GO:0005829">
    <property type="term" value="C:cytosol"/>
    <property type="evidence" value="ECO:0007669"/>
    <property type="project" value="TreeGrafter"/>
</dbReference>
<organism evidence="3 4">
    <name type="scientific">Micromonospora pisi</name>
    <dbReference type="NCBI Taxonomy" id="589240"/>
    <lineage>
        <taxon>Bacteria</taxon>
        <taxon>Bacillati</taxon>
        <taxon>Actinomycetota</taxon>
        <taxon>Actinomycetes</taxon>
        <taxon>Micromonosporales</taxon>
        <taxon>Micromonosporaceae</taxon>
        <taxon>Micromonospora</taxon>
    </lineage>
</organism>
<dbReference type="RefSeq" id="WP_121159478.1">
    <property type="nucleotide sequence ID" value="NZ_RBKT01000001.1"/>
</dbReference>
<keyword evidence="1" id="KW-0378">Hydrolase</keyword>
<dbReference type="PANTHER" id="PTHR46517:SF1">
    <property type="entry name" value="FRUCTOSE-2,6-BISPHOSPHATASE TIGAR"/>
    <property type="match status" value="1"/>
</dbReference>
<comment type="caution">
    <text evidence="3">The sequence shown here is derived from an EMBL/GenBank/DDBJ whole genome shotgun (WGS) entry which is preliminary data.</text>
</comment>
<name>A0A495JSN8_9ACTN</name>
<accession>A0A495JSN8</accession>
<sequence>MAVDIIYGTHAMTTDDEAGRASGWLPGELSAYGRRCARELGERHRGNRLSAIFCSDLFRAVETVELAFRAYRIPIHRDTRLRECDFGDLNGAPLTEVAAHPSRHLDEPFPNGQSYRQVVDQTAGFLADLAAAWDGHRVLLVAHPTTGWALEHLLNGRMLAEVMAAETDWRQEHSYALPSGWPGARA</sequence>
<dbReference type="Pfam" id="PF00300">
    <property type="entry name" value="His_Phos_1"/>
    <property type="match status" value="1"/>
</dbReference>
<evidence type="ECO:0000256" key="2">
    <source>
        <dbReference type="PIRSR" id="PIRSR613078-2"/>
    </source>
</evidence>
<dbReference type="CDD" id="cd07067">
    <property type="entry name" value="HP_PGM_like"/>
    <property type="match status" value="1"/>
</dbReference>
<dbReference type="EMBL" id="RBKT01000001">
    <property type="protein sequence ID" value="RKR91364.1"/>
    <property type="molecule type" value="Genomic_DNA"/>
</dbReference>
<dbReference type="Gene3D" id="3.40.50.1240">
    <property type="entry name" value="Phosphoglycerate mutase-like"/>
    <property type="match status" value="1"/>
</dbReference>
<dbReference type="SUPFAM" id="SSF53254">
    <property type="entry name" value="Phosphoglycerate mutase-like"/>
    <property type="match status" value="1"/>
</dbReference>
<dbReference type="GO" id="GO:0045820">
    <property type="term" value="P:negative regulation of glycolytic process"/>
    <property type="evidence" value="ECO:0007669"/>
    <property type="project" value="TreeGrafter"/>
</dbReference>
<dbReference type="InterPro" id="IPR013078">
    <property type="entry name" value="His_Pase_superF_clade-1"/>
</dbReference>
<proteinExistence type="predicted"/>
<dbReference type="PANTHER" id="PTHR46517">
    <property type="entry name" value="FRUCTOSE-2,6-BISPHOSPHATASE TIGAR"/>
    <property type="match status" value="1"/>
</dbReference>
<evidence type="ECO:0000313" key="3">
    <source>
        <dbReference type="EMBL" id="RKR91364.1"/>
    </source>
</evidence>
<gene>
    <name evidence="3" type="ORF">BDK92_5758</name>
</gene>
<reference evidence="3 4" key="1">
    <citation type="submission" date="2018-10" db="EMBL/GenBank/DDBJ databases">
        <title>Sequencing the genomes of 1000 actinobacteria strains.</title>
        <authorList>
            <person name="Klenk H.-P."/>
        </authorList>
    </citation>
    <scope>NUCLEOTIDE SEQUENCE [LARGE SCALE GENOMIC DNA]</scope>
    <source>
        <strain evidence="3 4">DSM 45175</strain>
    </source>
</reference>
<dbReference type="GO" id="GO:0004331">
    <property type="term" value="F:fructose-2,6-bisphosphate 2-phosphatase activity"/>
    <property type="evidence" value="ECO:0007669"/>
    <property type="project" value="TreeGrafter"/>
</dbReference>
<dbReference type="AlphaFoldDB" id="A0A495JSN8"/>
<dbReference type="OrthoDB" id="4120859at2"/>
<evidence type="ECO:0000256" key="1">
    <source>
        <dbReference type="ARBA" id="ARBA00022801"/>
    </source>
</evidence>
<dbReference type="InterPro" id="IPR029033">
    <property type="entry name" value="His_PPase_superfam"/>
</dbReference>
<protein>
    <submittedName>
        <fullName evidence="3">Putative phosphoglycerate mutase</fullName>
    </submittedName>
</protein>
<keyword evidence="4" id="KW-1185">Reference proteome</keyword>
<dbReference type="GO" id="GO:0043456">
    <property type="term" value="P:regulation of pentose-phosphate shunt"/>
    <property type="evidence" value="ECO:0007669"/>
    <property type="project" value="TreeGrafter"/>
</dbReference>